<evidence type="ECO:0000313" key="1">
    <source>
        <dbReference type="EnsemblPlants" id="Kaladp0071s0329.1.v1.1.CDS.1"/>
    </source>
</evidence>
<accession>A0A7N0UME9</accession>
<proteinExistence type="predicted"/>
<dbReference type="AlphaFoldDB" id="A0A7N0UME9"/>
<sequence>MQKRRSLVRFQANTLKSRRARVEIMYTIEYKTVFVEEVPTVSGFLGKCQVEENVVDVVSSYV</sequence>
<reference evidence="1" key="1">
    <citation type="submission" date="2021-01" db="UniProtKB">
        <authorList>
            <consortium name="EnsemblPlants"/>
        </authorList>
    </citation>
    <scope>IDENTIFICATION</scope>
</reference>
<name>A0A7N0UME9_KALFE</name>
<keyword evidence="2" id="KW-1185">Reference proteome</keyword>
<dbReference type="EnsemblPlants" id="Kaladp0071s0329.1.v1.1">
    <property type="protein sequence ID" value="Kaladp0071s0329.1.v1.1.CDS.1"/>
    <property type="gene ID" value="Kaladp0071s0329.v1.1"/>
</dbReference>
<protein>
    <submittedName>
        <fullName evidence="1">Uncharacterized protein</fullName>
    </submittedName>
</protein>
<dbReference type="Proteomes" id="UP000594263">
    <property type="component" value="Unplaced"/>
</dbReference>
<organism evidence="1 2">
    <name type="scientific">Kalanchoe fedtschenkoi</name>
    <name type="common">Lavender scallops</name>
    <name type="synonym">South American air plant</name>
    <dbReference type="NCBI Taxonomy" id="63787"/>
    <lineage>
        <taxon>Eukaryota</taxon>
        <taxon>Viridiplantae</taxon>
        <taxon>Streptophyta</taxon>
        <taxon>Embryophyta</taxon>
        <taxon>Tracheophyta</taxon>
        <taxon>Spermatophyta</taxon>
        <taxon>Magnoliopsida</taxon>
        <taxon>eudicotyledons</taxon>
        <taxon>Gunneridae</taxon>
        <taxon>Pentapetalae</taxon>
        <taxon>Saxifragales</taxon>
        <taxon>Crassulaceae</taxon>
        <taxon>Kalanchoe</taxon>
    </lineage>
</organism>
<dbReference type="Gramene" id="Kaladp0071s0329.1.v1.1">
    <property type="protein sequence ID" value="Kaladp0071s0329.1.v1.1.CDS.1"/>
    <property type="gene ID" value="Kaladp0071s0329.v1.1"/>
</dbReference>
<evidence type="ECO:0000313" key="2">
    <source>
        <dbReference type="Proteomes" id="UP000594263"/>
    </source>
</evidence>